<comment type="caution">
    <text evidence="1">The sequence shown here is derived from an EMBL/GenBank/DDBJ whole genome shotgun (WGS) entry which is preliminary data.</text>
</comment>
<sequence length="201" mass="23044">MNPFNEAVKRVQCWDIAAQHLYEQRGAPPDCLLQNPLELADFCQWIAEHRIRSFLEIGIWTGRLTCFLQDLFQFEMIAVCDARMAETEAGLKIQVPPQTQCFWGSSHSIEYMAWRNELGPVDLVLIDAEHSYEGVKQDFLINARYPQKYLAFHDIAGDNPWTAGSKRLWQELPGKKTEIIHPRAYAHQGIPMMGIGIWAGV</sequence>
<dbReference type="Proteomes" id="UP000231019">
    <property type="component" value="Unassembled WGS sequence"/>
</dbReference>
<accession>A0A2M7GAZ4</accession>
<dbReference type="Pfam" id="PF13578">
    <property type="entry name" value="Methyltransf_24"/>
    <property type="match status" value="1"/>
</dbReference>
<organism evidence="1 2">
    <name type="scientific">bacterium (Candidatus Blackallbacteria) CG17_big_fil_post_rev_8_21_14_2_50_48_46</name>
    <dbReference type="NCBI Taxonomy" id="2014261"/>
    <lineage>
        <taxon>Bacteria</taxon>
        <taxon>Candidatus Blackallbacteria</taxon>
    </lineage>
</organism>
<protein>
    <recommendedName>
        <fullName evidence="3">Class I SAM-dependent methyltransferase</fullName>
    </recommendedName>
</protein>
<dbReference type="Gene3D" id="3.40.50.150">
    <property type="entry name" value="Vaccinia Virus protein VP39"/>
    <property type="match status" value="1"/>
</dbReference>
<dbReference type="SUPFAM" id="SSF53335">
    <property type="entry name" value="S-adenosyl-L-methionine-dependent methyltransferases"/>
    <property type="match status" value="1"/>
</dbReference>
<name>A0A2M7GAZ4_9BACT</name>
<gene>
    <name evidence="1" type="ORF">COW36_03010</name>
</gene>
<evidence type="ECO:0000313" key="1">
    <source>
        <dbReference type="EMBL" id="PIW19097.1"/>
    </source>
</evidence>
<evidence type="ECO:0008006" key="3">
    <source>
        <dbReference type="Google" id="ProtNLM"/>
    </source>
</evidence>
<proteinExistence type="predicted"/>
<evidence type="ECO:0000313" key="2">
    <source>
        <dbReference type="Proteomes" id="UP000231019"/>
    </source>
</evidence>
<dbReference type="InterPro" id="IPR029063">
    <property type="entry name" value="SAM-dependent_MTases_sf"/>
</dbReference>
<dbReference type="EMBL" id="PFFQ01000006">
    <property type="protein sequence ID" value="PIW19097.1"/>
    <property type="molecule type" value="Genomic_DNA"/>
</dbReference>
<dbReference type="AlphaFoldDB" id="A0A2M7GAZ4"/>
<reference evidence="1 2" key="1">
    <citation type="submission" date="2017-09" db="EMBL/GenBank/DDBJ databases">
        <title>Depth-based differentiation of microbial function through sediment-hosted aquifers and enrichment of novel symbionts in the deep terrestrial subsurface.</title>
        <authorList>
            <person name="Probst A.J."/>
            <person name="Ladd B."/>
            <person name="Jarett J.K."/>
            <person name="Geller-Mcgrath D.E."/>
            <person name="Sieber C.M."/>
            <person name="Emerson J.B."/>
            <person name="Anantharaman K."/>
            <person name="Thomas B.C."/>
            <person name="Malmstrom R."/>
            <person name="Stieglmeier M."/>
            <person name="Klingl A."/>
            <person name="Woyke T."/>
            <person name="Ryan C.M."/>
            <person name="Banfield J.F."/>
        </authorList>
    </citation>
    <scope>NUCLEOTIDE SEQUENCE [LARGE SCALE GENOMIC DNA]</scope>
    <source>
        <strain evidence="1">CG17_big_fil_post_rev_8_21_14_2_50_48_46</strain>
    </source>
</reference>